<evidence type="ECO:0000313" key="3">
    <source>
        <dbReference type="Proteomes" id="UP000823388"/>
    </source>
</evidence>
<feature type="region of interest" description="Disordered" evidence="1">
    <location>
        <begin position="25"/>
        <end position="51"/>
    </location>
</feature>
<keyword evidence="3" id="KW-1185">Reference proteome</keyword>
<gene>
    <name evidence="2" type="ORF">PVAP13_9KG400300</name>
</gene>
<name>A0A8T0NXU1_PANVG</name>
<dbReference type="EMBL" id="CM029053">
    <property type="protein sequence ID" value="KAG2551484.1"/>
    <property type="molecule type" value="Genomic_DNA"/>
</dbReference>
<accession>A0A8T0NXU1</accession>
<feature type="region of interest" description="Disordered" evidence="1">
    <location>
        <begin position="105"/>
        <end position="129"/>
    </location>
</feature>
<organism evidence="2 3">
    <name type="scientific">Panicum virgatum</name>
    <name type="common">Blackwell switchgrass</name>
    <dbReference type="NCBI Taxonomy" id="38727"/>
    <lineage>
        <taxon>Eukaryota</taxon>
        <taxon>Viridiplantae</taxon>
        <taxon>Streptophyta</taxon>
        <taxon>Embryophyta</taxon>
        <taxon>Tracheophyta</taxon>
        <taxon>Spermatophyta</taxon>
        <taxon>Magnoliopsida</taxon>
        <taxon>Liliopsida</taxon>
        <taxon>Poales</taxon>
        <taxon>Poaceae</taxon>
        <taxon>PACMAD clade</taxon>
        <taxon>Panicoideae</taxon>
        <taxon>Panicodae</taxon>
        <taxon>Paniceae</taxon>
        <taxon>Panicinae</taxon>
        <taxon>Panicum</taxon>
        <taxon>Panicum sect. Hiantes</taxon>
    </lineage>
</organism>
<dbReference type="Proteomes" id="UP000823388">
    <property type="component" value="Chromosome 9K"/>
</dbReference>
<feature type="region of interest" description="Disordered" evidence="1">
    <location>
        <begin position="139"/>
        <end position="158"/>
    </location>
</feature>
<proteinExistence type="predicted"/>
<sequence>MYLISKAPTSNRCISSLWFSPREPTRQAAAARSDSRGDDGQAPSCSSCSSPGSGLAPLWRIWHGCAATRDGVEAPHGPNSGGVACSPLTALACLLGVRQQWLGGSRRPHRGLEHRGAAPPSTAQATSGSLVGLWRRSDDDASVGSTATSGGGAYGQCGSKRWRPRLGDGC</sequence>
<comment type="caution">
    <text evidence="2">The sequence shown here is derived from an EMBL/GenBank/DDBJ whole genome shotgun (WGS) entry which is preliminary data.</text>
</comment>
<reference evidence="2" key="1">
    <citation type="submission" date="2020-05" db="EMBL/GenBank/DDBJ databases">
        <title>WGS assembly of Panicum virgatum.</title>
        <authorList>
            <person name="Lovell J.T."/>
            <person name="Jenkins J."/>
            <person name="Shu S."/>
            <person name="Juenger T.E."/>
            <person name="Schmutz J."/>
        </authorList>
    </citation>
    <scope>NUCLEOTIDE SEQUENCE</scope>
    <source>
        <strain evidence="2">AP13</strain>
    </source>
</reference>
<dbReference type="AlphaFoldDB" id="A0A8T0NXU1"/>
<evidence type="ECO:0000256" key="1">
    <source>
        <dbReference type="SAM" id="MobiDB-lite"/>
    </source>
</evidence>
<protein>
    <submittedName>
        <fullName evidence="2">Uncharacterized protein</fullName>
    </submittedName>
</protein>
<evidence type="ECO:0000313" key="2">
    <source>
        <dbReference type="EMBL" id="KAG2551484.1"/>
    </source>
</evidence>